<dbReference type="Proteomes" id="UP000240572">
    <property type="component" value="Unassembled WGS sequence"/>
</dbReference>
<dbReference type="Gene3D" id="3.55.50.30">
    <property type="match status" value="1"/>
</dbReference>
<protein>
    <submittedName>
        <fullName evidence="3">FecR family protein</fullName>
    </submittedName>
</protein>
<dbReference type="InterPro" id="IPR006860">
    <property type="entry name" value="FecR"/>
</dbReference>
<comment type="caution">
    <text evidence="3">The sequence shown here is derived from an EMBL/GenBank/DDBJ whole genome shotgun (WGS) entry which is preliminary data.</text>
</comment>
<dbReference type="Gene3D" id="2.60.120.1440">
    <property type="match status" value="1"/>
</dbReference>
<dbReference type="RefSeq" id="WP_106524863.1">
    <property type="nucleotide sequence ID" value="NZ_PYGD01000012.1"/>
</dbReference>
<dbReference type="Pfam" id="PF16344">
    <property type="entry name" value="FecR_C"/>
    <property type="match status" value="1"/>
</dbReference>
<evidence type="ECO:0000313" key="3">
    <source>
        <dbReference type="EMBL" id="PSK89205.1"/>
    </source>
</evidence>
<sequence>MIEFELFIKYFAGNASPEEAMLIDEWVSASEDRRAFFRSLHQSWLEAGDEAYHTPDIHLEWERLSGSKPVQTTLPLQQPQRSKNIWLRRIAAAAAIILAATGSYFLFNNDVTNGDTITKNAATQQDSLHLSDGTMVALKQGAEISYPERFTGNKRDVQLTGDAFFKVTHNPEKPFLVHFDDLNVKVLGTAFEIVQHPGKVTVRVFEGKVAFYNRVDTLVITTGGSGQFDRKGRKFTVLSETTMAPATAFFDFKDVPMQEVVTRLGSHFKVDIILQNASLKNCRLSAVFEHKTLEEILTAISETFNLTYKIEQQHIYINGEGCE</sequence>
<keyword evidence="4" id="KW-1185">Reference proteome</keyword>
<dbReference type="AlphaFoldDB" id="A0A2P8CW70"/>
<dbReference type="Pfam" id="PF04773">
    <property type="entry name" value="FecR"/>
    <property type="match status" value="1"/>
</dbReference>
<feature type="domain" description="FecR protein" evidence="1">
    <location>
        <begin position="122"/>
        <end position="209"/>
    </location>
</feature>
<organism evidence="3 4">
    <name type="scientific">Taibaiella chishuiensis</name>
    <dbReference type="NCBI Taxonomy" id="1434707"/>
    <lineage>
        <taxon>Bacteria</taxon>
        <taxon>Pseudomonadati</taxon>
        <taxon>Bacteroidota</taxon>
        <taxon>Chitinophagia</taxon>
        <taxon>Chitinophagales</taxon>
        <taxon>Chitinophagaceae</taxon>
        <taxon>Taibaiella</taxon>
    </lineage>
</organism>
<accession>A0A2P8CW70</accession>
<dbReference type="OrthoDB" id="1452822at2"/>
<evidence type="ECO:0000259" key="1">
    <source>
        <dbReference type="Pfam" id="PF04773"/>
    </source>
</evidence>
<feature type="domain" description="Protein FecR C-terminal" evidence="2">
    <location>
        <begin position="250"/>
        <end position="317"/>
    </location>
</feature>
<gene>
    <name evidence="3" type="ORF">B0I18_1126</name>
</gene>
<dbReference type="PANTHER" id="PTHR30273:SF2">
    <property type="entry name" value="PROTEIN FECR"/>
    <property type="match status" value="1"/>
</dbReference>
<evidence type="ECO:0000313" key="4">
    <source>
        <dbReference type="Proteomes" id="UP000240572"/>
    </source>
</evidence>
<evidence type="ECO:0000259" key="2">
    <source>
        <dbReference type="Pfam" id="PF16344"/>
    </source>
</evidence>
<dbReference type="InterPro" id="IPR012373">
    <property type="entry name" value="Ferrdict_sens_TM"/>
</dbReference>
<reference evidence="3 4" key="1">
    <citation type="submission" date="2018-03" db="EMBL/GenBank/DDBJ databases">
        <title>Genomic Encyclopedia of Type Strains, Phase III (KMG-III): the genomes of soil and plant-associated and newly described type strains.</title>
        <authorList>
            <person name="Whitman W."/>
        </authorList>
    </citation>
    <scope>NUCLEOTIDE SEQUENCE [LARGE SCALE GENOMIC DNA]</scope>
    <source>
        <strain evidence="3 4">CGMCC 1.12700</strain>
    </source>
</reference>
<proteinExistence type="predicted"/>
<dbReference type="GO" id="GO:0016989">
    <property type="term" value="F:sigma factor antagonist activity"/>
    <property type="evidence" value="ECO:0007669"/>
    <property type="project" value="TreeGrafter"/>
</dbReference>
<dbReference type="PANTHER" id="PTHR30273">
    <property type="entry name" value="PERIPLASMIC SIGNAL SENSOR AND SIGMA FACTOR ACTIVATOR FECR-RELATED"/>
    <property type="match status" value="1"/>
</dbReference>
<dbReference type="EMBL" id="PYGD01000012">
    <property type="protein sequence ID" value="PSK89205.1"/>
    <property type="molecule type" value="Genomic_DNA"/>
</dbReference>
<name>A0A2P8CW70_9BACT</name>
<dbReference type="InterPro" id="IPR032508">
    <property type="entry name" value="FecR_C"/>
</dbReference>
<dbReference type="PIRSF" id="PIRSF018266">
    <property type="entry name" value="FecR"/>
    <property type="match status" value="1"/>
</dbReference>